<keyword evidence="1" id="KW-0479">Metal-binding</keyword>
<accession>A0A5S6QFA6</accession>
<evidence type="ECO:0000256" key="2">
    <source>
        <dbReference type="SAM" id="MobiDB-lite"/>
    </source>
</evidence>
<dbReference type="GO" id="GO:0019899">
    <property type="term" value="F:enzyme binding"/>
    <property type="evidence" value="ECO:0007669"/>
    <property type="project" value="UniProtKB-ARBA"/>
</dbReference>
<keyword evidence="4" id="KW-1185">Reference proteome</keyword>
<dbReference type="InterPro" id="IPR001878">
    <property type="entry name" value="Znf_CCHC"/>
</dbReference>
<organism evidence="4 5">
    <name type="scientific">Trichuris muris</name>
    <name type="common">Mouse whipworm</name>
    <dbReference type="NCBI Taxonomy" id="70415"/>
    <lineage>
        <taxon>Eukaryota</taxon>
        <taxon>Metazoa</taxon>
        <taxon>Ecdysozoa</taxon>
        <taxon>Nematoda</taxon>
        <taxon>Enoplea</taxon>
        <taxon>Dorylaimia</taxon>
        <taxon>Trichinellida</taxon>
        <taxon>Trichuridae</taxon>
        <taxon>Trichuris</taxon>
    </lineage>
</organism>
<dbReference type="SMART" id="SM00343">
    <property type="entry name" value="ZnF_C2HC"/>
    <property type="match status" value="1"/>
</dbReference>
<reference evidence="5" key="1">
    <citation type="submission" date="2019-12" db="UniProtKB">
        <authorList>
            <consortium name="WormBaseParasite"/>
        </authorList>
    </citation>
    <scope>IDENTIFICATION</scope>
</reference>
<keyword evidence="1" id="KW-0862">Zinc</keyword>
<dbReference type="InterPro" id="IPR036875">
    <property type="entry name" value="Znf_CCHC_sf"/>
</dbReference>
<dbReference type="Gene3D" id="4.10.60.10">
    <property type="entry name" value="Zinc finger, CCHC-type"/>
    <property type="match status" value="1"/>
</dbReference>
<feature type="compositionally biased region" description="Basic and acidic residues" evidence="2">
    <location>
        <begin position="198"/>
        <end position="209"/>
    </location>
</feature>
<dbReference type="Proteomes" id="UP000046395">
    <property type="component" value="Unassembled WGS sequence"/>
</dbReference>
<name>A0A5S6QFA6_TRIMR</name>
<keyword evidence="1" id="KW-0863">Zinc-finger</keyword>
<proteinExistence type="predicted"/>
<dbReference type="PROSITE" id="PS50158">
    <property type="entry name" value="ZF_CCHC"/>
    <property type="match status" value="1"/>
</dbReference>
<evidence type="ECO:0000313" key="5">
    <source>
        <dbReference type="WBParaSite" id="TMUE_1000005795.1"/>
    </source>
</evidence>
<protein>
    <submittedName>
        <fullName evidence="5">CCHC-type domain-containing protein</fullName>
    </submittedName>
</protein>
<evidence type="ECO:0000256" key="1">
    <source>
        <dbReference type="PROSITE-ProRule" id="PRU00047"/>
    </source>
</evidence>
<dbReference type="AlphaFoldDB" id="A0A5S6QFA6"/>
<sequence length="251" mass="27407">MIPEFDGSSLSAAEWLRKVESTCQLCGVTDIVRVIGVKLTGAAFDVYDQMPVEDQGKLEKVKERLLAAFAPDPFMAFQELKARKLREGETADAFLAGLRRLAQLAGGISEKALASAFVDGLPEQLQESMRAGARMESLSLDELLTRARLMLARGPSGRGGLSDMVAAARNSTTVGRNSGNDRRCYACGGINHFARECPTRRRQAERPQRSGESQAWRRGRVSGRRIANRDEDPCSGNGDGEEEFAPASSRR</sequence>
<evidence type="ECO:0000313" key="4">
    <source>
        <dbReference type="Proteomes" id="UP000046395"/>
    </source>
</evidence>
<evidence type="ECO:0000259" key="3">
    <source>
        <dbReference type="PROSITE" id="PS50158"/>
    </source>
</evidence>
<feature type="domain" description="CCHC-type" evidence="3">
    <location>
        <begin position="182"/>
        <end position="198"/>
    </location>
</feature>
<feature type="region of interest" description="Disordered" evidence="2">
    <location>
        <begin position="198"/>
        <end position="251"/>
    </location>
</feature>
<dbReference type="WBParaSite" id="TMUE_1000005795.1">
    <property type="protein sequence ID" value="TMUE_1000005795.1"/>
    <property type="gene ID" value="WBGene00299363"/>
</dbReference>
<dbReference type="Pfam" id="PF00098">
    <property type="entry name" value="zf-CCHC"/>
    <property type="match status" value="1"/>
</dbReference>
<dbReference type="GO" id="GO:0003676">
    <property type="term" value="F:nucleic acid binding"/>
    <property type="evidence" value="ECO:0007669"/>
    <property type="project" value="InterPro"/>
</dbReference>
<dbReference type="GO" id="GO:0008270">
    <property type="term" value="F:zinc ion binding"/>
    <property type="evidence" value="ECO:0007669"/>
    <property type="project" value="UniProtKB-KW"/>
</dbReference>
<dbReference type="SUPFAM" id="SSF57756">
    <property type="entry name" value="Retrovirus zinc finger-like domains"/>
    <property type="match status" value="1"/>
</dbReference>